<dbReference type="RefSeq" id="WP_390353992.1">
    <property type="nucleotide sequence ID" value="NZ_JBHUIZ010000004.1"/>
</dbReference>
<organism evidence="2 3">
    <name type="scientific">Tigheibacillus halophilus</name>
    <dbReference type="NCBI Taxonomy" id="361280"/>
    <lineage>
        <taxon>Bacteria</taxon>
        <taxon>Bacillati</taxon>
        <taxon>Bacillota</taxon>
        <taxon>Bacilli</taxon>
        <taxon>Bacillales</taxon>
        <taxon>Bacillaceae</taxon>
        <taxon>Tigheibacillus</taxon>
    </lineage>
</organism>
<comment type="caution">
    <text evidence="2">The sequence shown here is derived from an EMBL/GenBank/DDBJ whole genome shotgun (WGS) entry which is preliminary data.</text>
</comment>
<dbReference type="InterPro" id="IPR018680">
    <property type="entry name" value="DUF2164"/>
</dbReference>
<evidence type="ECO:0000256" key="1">
    <source>
        <dbReference type="SAM" id="Coils"/>
    </source>
</evidence>
<name>A0ABU5C6A1_9BACI</name>
<sequence>MYIKFPQEQREAFLTKVKDYFYMERSEEIGDLAAENMADFIAREIGPVFYNQGVRDAKDMLEQKMMNLEEDISSLEKTFPRQER</sequence>
<protein>
    <submittedName>
        <fullName evidence="2">DUF2164 domain-containing protein</fullName>
    </submittedName>
</protein>
<dbReference type="Proteomes" id="UP001281447">
    <property type="component" value="Unassembled WGS sequence"/>
</dbReference>
<dbReference type="SUPFAM" id="SSF46579">
    <property type="entry name" value="Prefoldin"/>
    <property type="match status" value="1"/>
</dbReference>
<keyword evidence="1" id="KW-0175">Coiled coil</keyword>
<proteinExistence type="predicted"/>
<accession>A0ABU5C6A1</accession>
<keyword evidence="3" id="KW-1185">Reference proteome</keyword>
<feature type="coiled-coil region" evidence="1">
    <location>
        <begin position="51"/>
        <end position="78"/>
    </location>
</feature>
<dbReference type="Pfam" id="PF09932">
    <property type="entry name" value="DUF2164"/>
    <property type="match status" value="1"/>
</dbReference>
<dbReference type="EMBL" id="JAWDIP010000003">
    <property type="protein sequence ID" value="MDY0394391.1"/>
    <property type="molecule type" value="Genomic_DNA"/>
</dbReference>
<evidence type="ECO:0000313" key="3">
    <source>
        <dbReference type="Proteomes" id="UP001281447"/>
    </source>
</evidence>
<evidence type="ECO:0000313" key="2">
    <source>
        <dbReference type="EMBL" id="MDY0394391.1"/>
    </source>
</evidence>
<gene>
    <name evidence="2" type="ORF">RWE15_07915</name>
</gene>
<reference evidence="2 3" key="1">
    <citation type="submission" date="2023-10" db="EMBL/GenBank/DDBJ databases">
        <title>Virgibacillus halophilus 5B73C genome.</title>
        <authorList>
            <person name="Miliotis G."/>
            <person name="Sengupta P."/>
            <person name="Hameed A."/>
            <person name="Chuvochina M."/>
            <person name="Mcdonagh F."/>
            <person name="Simpson A.C."/>
            <person name="Singh N.K."/>
            <person name="Rekha P.D."/>
            <person name="Raman K."/>
            <person name="Hugenholtz P."/>
            <person name="Venkateswaran K."/>
        </authorList>
    </citation>
    <scope>NUCLEOTIDE SEQUENCE [LARGE SCALE GENOMIC DNA]</scope>
    <source>
        <strain evidence="2 3">5B73C</strain>
    </source>
</reference>